<evidence type="ECO:0000313" key="11">
    <source>
        <dbReference type="Proteomes" id="UP000268162"/>
    </source>
</evidence>
<evidence type="ECO:0000256" key="6">
    <source>
        <dbReference type="ARBA" id="ARBA00022989"/>
    </source>
</evidence>
<organism evidence="10 11">
    <name type="scientific">Dimargaris cristalligena</name>
    <dbReference type="NCBI Taxonomy" id="215637"/>
    <lineage>
        <taxon>Eukaryota</taxon>
        <taxon>Fungi</taxon>
        <taxon>Fungi incertae sedis</taxon>
        <taxon>Zoopagomycota</taxon>
        <taxon>Kickxellomycotina</taxon>
        <taxon>Dimargaritomycetes</taxon>
        <taxon>Dimargaritales</taxon>
        <taxon>Dimargaritaceae</taxon>
        <taxon>Dimargaris</taxon>
    </lineage>
</organism>
<comment type="similarity">
    <text evidence="2 9">Belongs to the SPCS3 family.</text>
</comment>
<gene>
    <name evidence="10" type="ORF">BJ085DRAFT_16643</name>
</gene>
<evidence type="ECO:0000256" key="7">
    <source>
        <dbReference type="ARBA" id="ARBA00023136"/>
    </source>
</evidence>
<dbReference type="InterPro" id="IPR007653">
    <property type="entry name" value="SPC3"/>
</dbReference>
<evidence type="ECO:0000256" key="4">
    <source>
        <dbReference type="ARBA" id="ARBA00022824"/>
    </source>
</evidence>
<dbReference type="PIRSF" id="PIRSF016089">
    <property type="entry name" value="SPC22"/>
    <property type="match status" value="1"/>
</dbReference>
<keyword evidence="7 9" id="KW-0472">Membrane</keyword>
<dbReference type="AlphaFoldDB" id="A0A4P9ZPC7"/>
<dbReference type="Pfam" id="PF04573">
    <property type="entry name" value="SPC22"/>
    <property type="match status" value="1"/>
</dbReference>
<keyword evidence="11" id="KW-1185">Reference proteome</keyword>
<evidence type="ECO:0000256" key="1">
    <source>
        <dbReference type="ARBA" id="ARBA00004648"/>
    </source>
</evidence>
<dbReference type="EMBL" id="ML003209">
    <property type="protein sequence ID" value="RKP34422.1"/>
    <property type="molecule type" value="Genomic_DNA"/>
</dbReference>
<comment type="subcellular location">
    <subcellularLocation>
        <location evidence="1">Endoplasmic reticulum membrane</location>
        <topology evidence="1">Single-pass type II membrane protein</topology>
    </subcellularLocation>
</comment>
<sequence>MYNHLQRLNAVFTFALTVAFTLAFTVAYTSLWIPNSAQADVTLKAIKVRKGASVYDGYDPQARRAHYASLAFDIEADVASLFHWNAKQVFMMIVAEYTTPTNSVNKVVLWDSIIQSPEDAQFHLKKYRNKYLFRDYDEVFGATEANLTVYWDVTPYIGFLNMDRYAKTSQPILFPRHQPGVNSYSL</sequence>
<proteinExistence type="inferred from homology"/>
<keyword evidence="3" id="KW-0812">Transmembrane</keyword>
<evidence type="ECO:0000256" key="8">
    <source>
        <dbReference type="ARBA" id="ARBA00045670"/>
    </source>
</evidence>
<comment type="function">
    <text evidence="8">Essential component of the signal peptidase complex (SPC) which catalyzes the cleavage of N-terminal signal sequences from nascent proteins as they are translocated into the lumen of the endoplasmic reticulum. Essential for the SPC catalytic activity, possibly by stabilizing and positioning the active center of the complex close to the lumenal surface. Essential for viability.</text>
</comment>
<dbReference type="GO" id="GO:0045047">
    <property type="term" value="P:protein targeting to ER"/>
    <property type="evidence" value="ECO:0007669"/>
    <property type="project" value="TreeGrafter"/>
</dbReference>
<dbReference type="PANTHER" id="PTHR12804">
    <property type="entry name" value="MICROSOMAL SIGNAL PEPTIDASE 23 KD SUBUNIT SPC22/23"/>
    <property type="match status" value="1"/>
</dbReference>
<keyword evidence="4 9" id="KW-0256">Endoplasmic reticulum</keyword>
<dbReference type="GO" id="GO:0005787">
    <property type="term" value="C:signal peptidase complex"/>
    <property type="evidence" value="ECO:0007669"/>
    <property type="project" value="UniProtKB-UniRule"/>
</dbReference>
<reference evidence="11" key="1">
    <citation type="journal article" date="2018" name="Nat. Microbiol.">
        <title>Leveraging single-cell genomics to expand the fungal tree of life.</title>
        <authorList>
            <person name="Ahrendt S.R."/>
            <person name="Quandt C.A."/>
            <person name="Ciobanu D."/>
            <person name="Clum A."/>
            <person name="Salamov A."/>
            <person name="Andreopoulos B."/>
            <person name="Cheng J.F."/>
            <person name="Woyke T."/>
            <person name="Pelin A."/>
            <person name="Henrissat B."/>
            <person name="Reynolds N.K."/>
            <person name="Benny G.L."/>
            <person name="Smith M.E."/>
            <person name="James T.Y."/>
            <person name="Grigoriev I.V."/>
        </authorList>
    </citation>
    <scope>NUCLEOTIDE SEQUENCE [LARGE SCALE GENOMIC DNA]</scope>
    <source>
        <strain evidence="11">RSA 468</strain>
    </source>
</reference>
<dbReference type="PANTHER" id="PTHR12804:SF0">
    <property type="entry name" value="SIGNAL PEPTIDASE COMPLEX SUBUNIT 3"/>
    <property type="match status" value="1"/>
</dbReference>
<name>A0A4P9ZPC7_9FUNG</name>
<dbReference type="Proteomes" id="UP000268162">
    <property type="component" value="Unassembled WGS sequence"/>
</dbReference>
<evidence type="ECO:0000256" key="2">
    <source>
        <dbReference type="ARBA" id="ARBA00009289"/>
    </source>
</evidence>
<dbReference type="GO" id="GO:0006465">
    <property type="term" value="P:signal peptide processing"/>
    <property type="evidence" value="ECO:0007669"/>
    <property type="project" value="UniProtKB-UniRule"/>
</dbReference>
<evidence type="ECO:0000256" key="3">
    <source>
        <dbReference type="ARBA" id="ARBA00022692"/>
    </source>
</evidence>
<accession>A0A4P9ZPC7</accession>
<keyword evidence="5" id="KW-0735">Signal-anchor</keyword>
<protein>
    <recommendedName>
        <fullName evidence="9">Signal peptidase subunit 3</fullName>
    </recommendedName>
</protein>
<keyword evidence="6" id="KW-1133">Transmembrane helix</keyword>
<dbReference type="STRING" id="215637.A0A4P9ZPC7"/>
<evidence type="ECO:0000256" key="9">
    <source>
        <dbReference type="PIRNR" id="PIRNR016089"/>
    </source>
</evidence>
<evidence type="ECO:0000313" key="10">
    <source>
        <dbReference type="EMBL" id="RKP34422.1"/>
    </source>
</evidence>
<evidence type="ECO:0000256" key="5">
    <source>
        <dbReference type="ARBA" id="ARBA00022968"/>
    </source>
</evidence>